<dbReference type="OrthoDB" id="1116368at2"/>
<proteinExistence type="predicted"/>
<sequence length="294" mass="32601">MRILLFACLLISTINLRAQENTADTTSVYRIETNDGNEYIGTIISRNSEAIVLKTVRLGEITLRVVDIVRIETVLKDRIKNNLLWFDNVQATRYFFQPNGYGLKKGEAYYQNIWVVFNQVSYGFSDHFSLGVGIIPTFLFSGSADGIPFWLTPKLSIPLVDDRVNVGVGVFYANVLGGGEGGTGIAYALSTFGNKDKNLTIGIGYGFSGGELGQLPAITFSTMIRTGQRGYFISENYFLTSADETLALVSIGGRRIIKRAGLDFGLFVPYSTDQNIFFAIPWLGLTFRLDKKKN</sequence>
<evidence type="ECO:0000256" key="1">
    <source>
        <dbReference type="SAM" id="SignalP"/>
    </source>
</evidence>
<dbReference type="Proteomes" id="UP000288227">
    <property type="component" value="Unassembled WGS sequence"/>
</dbReference>
<protein>
    <submittedName>
        <fullName evidence="2">Uncharacterized protein</fullName>
    </submittedName>
</protein>
<name>A0A401UEV9_9BACT</name>
<feature type="chain" id="PRO_5019188646" evidence="1">
    <location>
        <begin position="19"/>
        <end position="294"/>
    </location>
</feature>
<accession>A0A401UEV9</accession>
<keyword evidence="1" id="KW-0732">Signal</keyword>
<feature type="signal peptide" evidence="1">
    <location>
        <begin position="1"/>
        <end position="18"/>
    </location>
</feature>
<organism evidence="2 3">
    <name type="scientific">Chryseotalea sanaruensis</name>
    <dbReference type="NCBI Taxonomy" id="2482724"/>
    <lineage>
        <taxon>Bacteria</taxon>
        <taxon>Pseudomonadati</taxon>
        <taxon>Bacteroidota</taxon>
        <taxon>Cytophagia</taxon>
        <taxon>Cytophagales</taxon>
        <taxon>Chryseotaleaceae</taxon>
        <taxon>Chryseotalea</taxon>
    </lineage>
</organism>
<reference evidence="2 3" key="1">
    <citation type="submission" date="2018-11" db="EMBL/GenBank/DDBJ databases">
        <title>Chryseotalea sanarue gen. nov., sp., nov., a member of the family Cytophagaceae, isolated from a brackish lake in Hamamatsu Japan.</title>
        <authorList>
            <person name="Maejima Y."/>
            <person name="Iino T."/>
            <person name="Muraguchi Y."/>
            <person name="Fukuda K."/>
            <person name="Ohkuma M."/>
            <person name="Moriuchi R."/>
            <person name="Dohra H."/>
            <person name="Kimbara K."/>
            <person name="Shintani M."/>
        </authorList>
    </citation>
    <scope>NUCLEOTIDE SEQUENCE [LARGE SCALE GENOMIC DNA]</scope>
    <source>
        <strain evidence="2 3">Ys</strain>
    </source>
</reference>
<dbReference type="EMBL" id="BHXQ01000008">
    <property type="protein sequence ID" value="GCC53439.1"/>
    <property type="molecule type" value="Genomic_DNA"/>
</dbReference>
<dbReference type="AlphaFoldDB" id="A0A401UEV9"/>
<comment type="caution">
    <text evidence="2">The sequence shown here is derived from an EMBL/GenBank/DDBJ whole genome shotgun (WGS) entry which is preliminary data.</text>
</comment>
<evidence type="ECO:0000313" key="3">
    <source>
        <dbReference type="Proteomes" id="UP000288227"/>
    </source>
</evidence>
<gene>
    <name evidence="2" type="ORF">SanaruYs_36830</name>
</gene>
<evidence type="ECO:0000313" key="2">
    <source>
        <dbReference type="EMBL" id="GCC53439.1"/>
    </source>
</evidence>
<keyword evidence="3" id="KW-1185">Reference proteome</keyword>
<dbReference type="RefSeq" id="WP_127124093.1">
    <property type="nucleotide sequence ID" value="NZ_BHXQ01000008.1"/>
</dbReference>